<gene>
    <name evidence="2" type="ORF">DO97_18645</name>
</gene>
<dbReference type="InterPro" id="IPR050678">
    <property type="entry name" value="DNA_Partitioning_ATPase"/>
</dbReference>
<reference evidence="2 3" key="1">
    <citation type="journal article" date="2014" name="Mol. Ecol.">
        <title>Evolution of Synechococcus.</title>
        <authorList>
            <person name="Dvorak P."/>
            <person name="Casamatta D."/>
            <person name="Hasler P."/>
            <person name="Poulickova A."/>
            <person name="Ondrej V."/>
            <person name="Sanges R."/>
        </authorList>
    </citation>
    <scope>NUCLEOTIDE SEQUENCE [LARGE SCALE GENOMIC DNA]</scope>
    <source>
        <strain evidence="2 3">CAUP A 1101</strain>
    </source>
</reference>
<evidence type="ECO:0000313" key="3">
    <source>
        <dbReference type="Proteomes" id="UP000030170"/>
    </source>
</evidence>
<sequence>MDQKDIDDLLTKWEALPGNLAEADLNAHFFIPLLHYLKLPFKVGPTIGSGLSPDFMVYSADQQPILAVETKKRDAAIAAIPEDGFSAFCQQHPLYRNAVGYPTTGGNNGIKQYLGEKNVTQKHLAPFGLVFNGDFFQIWRRVEGLVMPLTPIQKVTQNNLPSLIGQLEYCLSRLHRGLTISVWNQKGGVGKTTNTVNIGATLAMRGKRVLLIDLDPQTDLTQGLGINPDDFSDQFLSLMDQVALKDNKQISQILKDLIQRKQFPTTEKKLFWARCLTWEQGCT</sequence>
<name>A0A098TML7_9CYAN</name>
<organism evidence="2 3">
    <name type="scientific">Neosynechococcus sphagnicola sy1</name>
    <dbReference type="NCBI Taxonomy" id="1497020"/>
    <lineage>
        <taxon>Bacteria</taxon>
        <taxon>Bacillati</taxon>
        <taxon>Cyanobacteriota</taxon>
        <taxon>Cyanophyceae</taxon>
        <taxon>Neosynechococcales</taxon>
        <taxon>Neosynechococcaceae</taxon>
        <taxon>Neosynechococcus</taxon>
    </lineage>
</organism>
<accession>A0A098TML7</accession>
<feature type="domain" description="AAA" evidence="1">
    <location>
        <begin position="179"/>
        <end position="255"/>
    </location>
</feature>
<dbReference type="AlphaFoldDB" id="A0A098TML7"/>
<keyword evidence="3" id="KW-1185">Reference proteome</keyword>
<dbReference type="EMBL" id="JJML01000007">
    <property type="protein sequence ID" value="KGF73521.1"/>
    <property type="molecule type" value="Genomic_DNA"/>
</dbReference>
<dbReference type="Gene3D" id="3.40.50.300">
    <property type="entry name" value="P-loop containing nucleotide triphosphate hydrolases"/>
    <property type="match status" value="1"/>
</dbReference>
<dbReference type="CDD" id="cd02042">
    <property type="entry name" value="ParAB_family"/>
    <property type="match status" value="1"/>
</dbReference>
<dbReference type="PANTHER" id="PTHR13696:SF52">
    <property type="entry name" value="PARA FAMILY PROTEIN CT_582"/>
    <property type="match status" value="1"/>
</dbReference>
<dbReference type="Pfam" id="PF13614">
    <property type="entry name" value="AAA_31"/>
    <property type="match status" value="1"/>
</dbReference>
<comment type="caution">
    <text evidence="2">The sequence shown here is derived from an EMBL/GenBank/DDBJ whole genome shotgun (WGS) entry which is preliminary data.</text>
</comment>
<proteinExistence type="predicted"/>
<dbReference type="Proteomes" id="UP000030170">
    <property type="component" value="Unassembled WGS sequence"/>
</dbReference>
<dbReference type="InterPro" id="IPR027417">
    <property type="entry name" value="P-loop_NTPase"/>
</dbReference>
<evidence type="ECO:0000259" key="1">
    <source>
        <dbReference type="Pfam" id="PF13614"/>
    </source>
</evidence>
<dbReference type="STRING" id="1497020.DO97_18645"/>
<protein>
    <recommendedName>
        <fullName evidence="1">AAA domain-containing protein</fullName>
    </recommendedName>
</protein>
<evidence type="ECO:0000313" key="2">
    <source>
        <dbReference type="EMBL" id="KGF73521.1"/>
    </source>
</evidence>
<dbReference type="InterPro" id="IPR025669">
    <property type="entry name" value="AAA_dom"/>
</dbReference>
<dbReference type="PANTHER" id="PTHR13696">
    <property type="entry name" value="P-LOOP CONTAINING NUCLEOSIDE TRIPHOSPHATE HYDROLASE"/>
    <property type="match status" value="1"/>
</dbReference>
<dbReference type="RefSeq" id="WP_036531255.1">
    <property type="nucleotide sequence ID" value="NZ_JJML01000007.1"/>
</dbReference>
<dbReference type="SUPFAM" id="SSF52540">
    <property type="entry name" value="P-loop containing nucleoside triphosphate hydrolases"/>
    <property type="match status" value="1"/>
</dbReference>